<dbReference type="PANTHER" id="PTHR37526">
    <property type="entry name" value="PROTEIN TUSB"/>
    <property type="match status" value="1"/>
</dbReference>
<name>A0A398DZP3_9BACT</name>
<keyword evidence="2" id="KW-1185">Reference proteome</keyword>
<dbReference type="GO" id="GO:0016740">
    <property type="term" value="F:transferase activity"/>
    <property type="evidence" value="ECO:0007669"/>
    <property type="project" value="UniProtKB-KW"/>
</dbReference>
<proteinExistence type="predicted"/>
<comment type="caution">
    <text evidence="1">The sequence shown here is derived from an EMBL/GenBank/DDBJ whole genome shotgun (WGS) entry which is preliminary data.</text>
</comment>
<keyword evidence="1" id="KW-0808">Transferase</keyword>
<dbReference type="SUPFAM" id="SSF75169">
    <property type="entry name" value="DsrEFH-like"/>
    <property type="match status" value="1"/>
</dbReference>
<dbReference type="EMBL" id="QXIY01000019">
    <property type="protein sequence ID" value="RIE16794.1"/>
    <property type="molecule type" value="Genomic_DNA"/>
</dbReference>
<dbReference type="GO" id="GO:1990228">
    <property type="term" value="C:sulfurtransferase complex"/>
    <property type="evidence" value="ECO:0007669"/>
    <property type="project" value="TreeGrafter"/>
</dbReference>
<accession>A0A398DZP3</accession>
<dbReference type="Pfam" id="PF04077">
    <property type="entry name" value="DsrH"/>
    <property type="match status" value="1"/>
</dbReference>
<dbReference type="Gene3D" id="3.40.1260.10">
    <property type="entry name" value="DsrEFH-like"/>
    <property type="match status" value="1"/>
</dbReference>
<dbReference type="OrthoDB" id="37754at2"/>
<protein>
    <submittedName>
        <fullName evidence="1">Sulfurtransferase complex subunit TusB</fullName>
    </submittedName>
</protein>
<gene>
    <name evidence="1" type="primary">dsrH</name>
    <name evidence="1" type="ORF">SMC1_05155</name>
</gene>
<dbReference type="Proteomes" id="UP000266113">
    <property type="component" value="Unassembled WGS sequence"/>
</dbReference>
<dbReference type="RefSeq" id="WP_119085722.1">
    <property type="nucleotide sequence ID" value="NZ_QXIY01000019.1"/>
</dbReference>
<evidence type="ECO:0000313" key="1">
    <source>
        <dbReference type="EMBL" id="RIE16794.1"/>
    </source>
</evidence>
<dbReference type="NCBIfam" id="TIGR03011">
    <property type="entry name" value="sulf_tusB_dsrH"/>
    <property type="match status" value="1"/>
</dbReference>
<dbReference type="GO" id="GO:0002143">
    <property type="term" value="P:tRNA wobble position uridine thiolation"/>
    <property type="evidence" value="ECO:0007669"/>
    <property type="project" value="InterPro"/>
</dbReference>
<organism evidence="1 2">
    <name type="scientific">Candidatus Cryosericum septentrionale</name>
    <dbReference type="NCBI Taxonomy" id="2290913"/>
    <lineage>
        <taxon>Bacteria</taxon>
        <taxon>Pseudomonadati</taxon>
        <taxon>Caldisericota/Cryosericota group</taxon>
        <taxon>Candidatus Cryosericota</taxon>
        <taxon>Candidatus Cryosericia</taxon>
        <taxon>Candidatus Cryosericales</taxon>
        <taxon>Candidatus Cryosericaceae</taxon>
        <taxon>Candidatus Cryosericum</taxon>
    </lineage>
</organism>
<sequence>MTLIVVKKSPENGISNRLLKVALPSDTILLVQDGVLFAMDKDLESKVTQGVKLVALKEDFLARGFSEADSSIPLVDYNGWVELLEQNDKVIS</sequence>
<dbReference type="AlphaFoldDB" id="A0A398DZP3"/>
<evidence type="ECO:0000313" key="2">
    <source>
        <dbReference type="Proteomes" id="UP000266113"/>
    </source>
</evidence>
<reference evidence="1 2" key="1">
    <citation type="submission" date="2018-09" db="EMBL/GenBank/DDBJ databases">
        <title>Discovery and Ecogenomic Context for Candidatus Cryosericales, a Global Caldiserica Order Active in Thawing Permafrost.</title>
        <authorList>
            <person name="Martinez M.A."/>
            <person name="Woodcroft B.J."/>
            <person name="Ignacio Espinoza J.C."/>
            <person name="Zayed A."/>
            <person name="Singleton C.M."/>
            <person name="Boyd J."/>
            <person name="Li Y.-F."/>
            <person name="Purvine S."/>
            <person name="Maughan H."/>
            <person name="Hodgkins S.B."/>
            <person name="Anderson D."/>
            <person name="Sederholm M."/>
            <person name="Temperton B."/>
            <person name="Saleska S.R."/>
            <person name="Tyson G.W."/>
            <person name="Rich V.I."/>
        </authorList>
    </citation>
    <scope>NUCLEOTIDE SEQUENCE [LARGE SCALE GENOMIC DNA]</scope>
    <source>
        <strain evidence="1 2">SMC1</strain>
    </source>
</reference>
<dbReference type="PANTHER" id="PTHR37526:SF1">
    <property type="entry name" value="PROTEIN TUSB"/>
    <property type="match status" value="1"/>
</dbReference>
<dbReference type="InterPro" id="IPR007215">
    <property type="entry name" value="Sulphur_relay_TusB/DsrH"/>
</dbReference>
<dbReference type="InterPro" id="IPR027396">
    <property type="entry name" value="DsrEFH-like"/>
</dbReference>